<evidence type="ECO:0000313" key="3">
    <source>
        <dbReference type="EMBL" id="CAK9206173.1"/>
    </source>
</evidence>
<accession>A0ABP0TVK2</accession>
<keyword evidence="4" id="KW-1185">Reference proteome</keyword>
<dbReference type="Gene3D" id="1.25.10.10">
    <property type="entry name" value="Leucine-rich Repeat Variant"/>
    <property type="match status" value="2"/>
</dbReference>
<dbReference type="SUPFAM" id="SSF48371">
    <property type="entry name" value="ARM repeat"/>
    <property type="match status" value="1"/>
</dbReference>
<name>A0ABP0TVK2_9BRYO</name>
<evidence type="ECO:0000256" key="1">
    <source>
        <dbReference type="PROSITE-ProRule" id="PRU00259"/>
    </source>
</evidence>
<feature type="domain" description="DUF7792" evidence="2">
    <location>
        <begin position="6"/>
        <end position="126"/>
    </location>
</feature>
<dbReference type="Pfam" id="PF25055">
    <property type="entry name" value="DUF7792"/>
    <property type="match status" value="1"/>
</dbReference>
<dbReference type="InterPro" id="IPR056694">
    <property type="entry name" value="DUF7792"/>
</dbReference>
<organism evidence="3 4">
    <name type="scientific">Sphagnum troendelagicum</name>
    <dbReference type="NCBI Taxonomy" id="128251"/>
    <lineage>
        <taxon>Eukaryota</taxon>
        <taxon>Viridiplantae</taxon>
        <taxon>Streptophyta</taxon>
        <taxon>Embryophyta</taxon>
        <taxon>Bryophyta</taxon>
        <taxon>Sphagnophytina</taxon>
        <taxon>Sphagnopsida</taxon>
        <taxon>Sphagnales</taxon>
        <taxon>Sphagnaceae</taxon>
        <taxon>Sphagnum</taxon>
    </lineage>
</organism>
<reference evidence="3" key="1">
    <citation type="submission" date="2024-02" db="EMBL/GenBank/DDBJ databases">
        <authorList>
            <consortium name="ELIXIR-Norway"/>
            <consortium name="Elixir Norway"/>
        </authorList>
    </citation>
    <scope>NUCLEOTIDE SEQUENCE</scope>
</reference>
<dbReference type="InterPro" id="IPR011989">
    <property type="entry name" value="ARM-like"/>
</dbReference>
<dbReference type="InterPro" id="IPR036537">
    <property type="entry name" value="Adaptor_Cbl_N_dom_sf"/>
</dbReference>
<dbReference type="PROSITE" id="PS50176">
    <property type="entry name" value="ARM_REPEAT"/>
    <property type="match status" value="1"/>
</dbReference>
<sequence>MELRIEDLLSFPMQISEQVRKGVEEADSFKQECTDMNNNVERVVQLLRQAARFSSANSLGLYERPTRRIMLEVTKSLERALVLVKKCKRSGILKRVMTITNTTDFKKANLLLENSIGDVTWLLNISASGEDRSEYSGLPPIASTDPVLALVWEQVSIVHVGTPEEKADAAANLRSLAKDNERNVKIIIEEGGVPPLLRLLKEGTVSGQEAAARALGQLARDQERIKAMRQEGSSAVFVHILGNHVASMKVQTGVAWAISQFASQDEEAQKELASLGAIRLLVALLAHDLIEDTISLKLSNKSTSIHSIVKTMGEQKVVGGGRASGGQASMKDVLTHQAGDDLDTNLETAVLGLKPGCVFTHVSSSTCSQNGGYSSRQASTVHKGNWHHQDTEIDPTVKLMLKAEAAHALCKLAANNVKNSKLITDTRALLCFAKLVETGDRTVKYNSIMAIMEIAAEAERDKELRRAAFKTNSAAVKAVVESLLHVLEREANEPDLQAPCAKALGSLAHIFPAPAKPQITALTKALGSEDPKVAAEGAIALCKFADDNNYLHMRHSKTILEEGATDHLVLHVNFGEPYVQIHALQLLCYLSLNAADSDALGKAATLPTLLTFSRSQLLAKHEEIRPLLMDAIAKLELYQLGSSHGIRNYLGLP</sequence>
<dbReference type="InterPro" id="IPR016024">
    <property type="entry name" value="ARM-type_fold"/>
</dbReference>
<dbReference type="Pfam" id="PF00514">
    <property type="entry name" value="Arm"/>
    <property type="match status" value="1"/>
</dbReference>
<protein>
    <recommendedName>
        <fullName evidence="2">DUF7792 domain-containing protein</fullName>
    </recommendedName>
</protein>
<gene>
    <name evidence="3" type="ORF">CSSPTR1EN2_LOCUS8216</name>
</gene>
<feature type="repeat" description="ARM" evidence="1">
    <location>
        <begin position="191"/>
        <end position="233"/>
    </location>
</feature>
<dbReference type="EMBL" id="OZ019907">
    <property type="protein sequence ID" value="CAK9206173.1"/>
    <property type="molecule type" value="Genomic_DNA"/>
</dbReference>
<dbReference type="PANTHER" id="PTHR46168">
    <property type="entry name" value="ARMADILLO REPEAT ONLY 4"/>
    <property type="match status" value="1"/>
</dbReference>
<evidence type="ECO:0000313" key="4">
    <source>
        <dbReference type="Proteomes" id="UP001497512"/>
    </source>
</evidence>
<dbReference type="InterPro" id="IPR000225">
    <property type="entry name" value="Armadillo"/>
</dbReference>
<dbReference type="PANTHER" id="PTHR46168:SF1">
    <property type="entry name" value="ARMADILLO REPEAT ONLY 4"/>
    <property type="match status" value="1"/>
</dbReference>
<dbReference type="SMART" id="SM00185">
    <property type="entry name" value="ARM"/>
    <property type="match status" value="5"/>
</dbReference>
<evidence type="ECO:0000259" key="2">
    <source>
        <dbReference type="Pfam" id="PF25055"/>
    </source>
</evidence>
<dbReference type="Gene3D" id="1.20.930.20">
    <property type="entry name" value="Adaptor protein Cbl, N-terminal domain"/>
    <property type="match status" value="1"/>
</dbReference>
<proteinExistence type="predicted"/>
<dbReference type="Proteomes" id="UP001497512">
    <property type="component" value="Chromosome 15"/>
</dbReference>